<keyword evidence="4 6" id="KW-0472">Membrane</keyword>
<feature type="domain" description="MSP" evidence="7">
    <location>
        <begin position="45"/>
        <end position="158"/>
    </location>
</feature>
<gene>
    <name evidence="8" type="primary">LOC109884803</name>
</gene>
<keyword evidence="2 6" id="KW-0812">Transmembrane</keyword>
<proteinExistence type="predicted"/>
<feature type="region of interest" description="Disordered" evidence="5">
    <location>
        <begin position="1"/>
        <end position="43"/>
    </location>
</feature>
<feature type="compositionally biased region" description="Pro residues" evidence="5">
    <location>
        <begin position="33"/>
        <end position="43"/>
    </location>
</feature>
<evidence type="ECO:0000313" key="9">
    <source>
        <dbReference type="Proteomes" id="UP000694557"/>
    </source>
</evidence>
<dbReference type="GO" id="GO:0016020">
    <property type="term" value="C:membrane"/>
    <property type="evidence" value="ECO:0007669"/>
    <property type="project" value="UniProtKB-SubCell"/>
</dbReference>
<evidence type="ECO:0000256" key="4">
    <source>
        <dbReference type="ARBA" id="ARBA00023136"/>
    </source>
</evidence>
<dbReference type="GO" id="GO:0005737">
    <property type="term" value="C:cytoplasm"/>
    <property type="evidence" value="ECO:0007669"/>
    <property type="project" value="TreeGrafter"/>
</dbReference>
<dbReference type="AlphaFoldDB" id="A0A8C7JI42"/>
<accession>A0A8C7JI42</accession>
<evidence type="ECO:0000256" key="2">
    <source>
        <dbReference type="ARBA" id="ARBA00022692"/>
    </source>
</evidence>
<dbReference type="InterPro" id="IPR000535">
    <property type="entry name" value="MSP_dom"/>
</dbReference>
<dbReference type="InterPro" id="IPR039283">
    <property type="entry name" value="MOSPD1/3"/>
</dbReference>
<dbReference type="InterPro" id="IPR008962">
    <property type="entry name" value="PapD-like_sf"/>
</dbReference>
<feature type="transmembrane region" description="Helical" evidence="6">
    <location>
        <begin position="231"/>
        <end position="251"/>
    </location>
</feature>
<evidence type="ECO:0000256" key="5">
    <source>
        <dbReference type="SAM" id="MobiDB-lite"/>
    </source>
</evidence>
<dbReference type="Pfam" id="PF00635">
    <property type="entry name" value="Motile_Sperm"/>
    <property type="match status" value="1"/>
</dbReference>
<dbReference type="InterPro" id="IPR013783">
    <property type="entry name" value="Ig-like_fold"/>
</dbReference>
<dbReference type="SUPFAM" id="SSF49354">
    <property type="entry name" value="PapD-like"/>
    <property type="match status" value="1"/>
</dbReference>
<dbReference type="Gene3D" id="2.60.40.10">
    <property type="entry name" value="Immunoglobulins"/>
    <property type="match status" value="1"/>
</dbReference>
<dbReference type="PANTHER" id="PTHR34441">
    <property type="entry name" value="MOTILE SPERM DOMAIN-CONTAINING PROTEIN 1"/>
    <property type="match status" value="1"/>
</dbReference>
<reference evidence="8" key="1">
    <citation type="submission" date="2025-08" db="UniProtKB">
        <authorList>
            <consortium name="Ensembl"/>
        </authorList>
    </citation>
    <scope>IDENTIFICATION</scope>
</reference>
<name>A0A8C7JI42_ONCKI</name>
<sequence>MKQQPMKGQESGSRGGAEVGVVKRKAERDDPAFPSPPPSPPSPLPIFLFPSELVFYSDQRSSHRRVLTLYNPYTFTIRFKMLCTAPSLYSVVEAEGSVRAKSCVDLVVRHQDVSPRHWGRRDRFRLEVSGGGQGANREVWAELRGGEATAQNRPTSPPRLLPPSLTPLPYFTLPQKVRRLSQFAVSVVMGVVCVAFLMLPLHSEPNNLVPSYAHVTVTQKLVCAYTLGKTSVRVCACVCARVCVCVTLIYLSLRSAHHGVSTVTRRGDDVSMEIQTKIPPPPCSFPRPIWCVLGTNRADMF</sequence>
<dbReference type="PANTHER" id="PTHR34441:SF1">
    <property type="entry name" value="MOTILE SPERM DOMAIN-CONTAINING 1"/>
    <property type="match status" value="1"/>
</dbReference>
<comment type="subcellular location">
    <subcellularLocation>
        <location evidence="1">Membrane</location>
        <topology evidence="1">Multi-pass membrane protein</topology>
    </subcellularLocation>
</comment>
<evidence type="ECO:0000256" key="1">
    <source>
        <dbReference type="ARBA" id="ARBA00004141"/>
    </source>
</evidence>
<dbReference type="Proteomes" id="UP000694557">
    <property type="component" value="Unassembled WGS sequence"/>
</dbReference>
<dbReference type="GeneTree" id="ENSGT00940000168264"/>
<dbReference type="PROSITE" id="PS50202">
    <property type="entry name" value="MSP"/>
    <property type="match status" value="1"/>
</dbReference>
<dbReference type="Ensembl" id="ENSOKIT00005094114.1">
    <property type="protein sequence ID" value="ENSOKIP00005088027.1"/>
    <property type="gene ID" value="ENSOKIG00005038399.1"/>
</dbReference>
<organism evidence="8 9">
    <name type="scientific">Oncorhynchus kisutch</name>
    <name type="common">Coho salmon</name>
    <name type="synonym">Salmo kisutch</name>
    <dbReference type="NCBI Taxonomy" id="8019"/>
    <lineage>
        <taxon>Eukaryota</taxon>
        <taxon>Metazoa</taxon>
        <taxon>Chordata</taxon>
        <taxon>Craniata</taxon>
        <taxon>Vertebrata</taxon>
        <taxon>Euteleostomi</taxon>
        <taxon>Actinopterygii</taxon>
        <taxon>Neopterygii</taxon>
        <taxon>Teleostei</taxon>
        <taxon>Protacanthopterygii</taxon>
        <taxon>Salmoniformes</taxon>
        <taxon>Salmonidae</taxon>
        <taxon>Salmoninae</taxon>
        <taxon>Oncorhynchus</taxon>
    </lineage>
</organism>
<evidence type="ECO:0000256" key="6">
    <source>
        <dbReference type="SAM" id="Phobius"/>
    </source>
</evidence>
<evidence type="ECO:0000259" key="7">
    <source>
        <dbReference type="PROSITE" id="PS50202"/>
    </source>
</evidence>
<evidence type="ECO:0000313" key="8">
    <source>
        <dbReference type="Ensembl" id="ENSOKIP00005088027.1"/>
    </source>
</evidence>
<protein>
    <recommendedName>
        <fullName evidence="7">MSP domain-containing protein</fullName>
    </recommendedName>
</protein>
<evidence type="ECO:0000256" key="3">
    <source>
        <dbReference type="ARBA" id="ARBA00022989"/>
    </source>
</evidence>
<feature type="transmembrane region" description="Helical" evidence="6">
    <location>
        <begin position="183"/>
        <end position="201"/>
    </location>
</feature>
<reference evidence="8" key="2">
    <citation type="submission" date="2025-09" db="UniProtKB">
        <authorList>
            <consortium name="Ensembl"/>
        </authorList>
    </citation>
    <scope>IDENTIFICATION</scope>
</reference>
<keyword evidence="9" id="KW-1185">Reference proteome</keyword>
<keyword evidence="3 6" id="KW-1133">Transmembrane helix</keyword>